<protein>
    <submittedName>
        <fullName evidence="1">Uncharacterized protein</fullName>
    </submittedName>
</protein>
<sequence length="44" mass="5130">MLSLKEVNKVRRLTRLTVQPQNSRTIARQQPHLLKACQCSPTVW</sequence>
<accession>A0A2P2MXW0</accession>
<organism evidence="1">
    <name type="scientific">Rhizophora mucronata</name>
    <name type="common">Asiatic mangrove</name>
    <dbReference type="NCBI Taxonomy" id="61149"/>
    <lineage>
        <taxon>Eukaryota</taxon>
        <taxon>Viridiplantae</taxon>
        <taxon>Streptophyta</taxon>
        <taxon>Embryophyta</taxon>
        <taxon>Tracheophyta</taxon>
        <taxon>Spermatophyta</taxon>
        <taxon>Magnoliopsida</taxon>
        <taxon>eudicotyledons</taxon>
        <taxon>Gunneridae</taxon>
        <taxon>Pentapetalae</taxon>
        <taxon>rosids</taxon>
        <taxon>fabids</taxon>
        <taxon>Malpighiales</taxon>
        <taxon>Rhizophoraceae</taxon>
        <taxon>Rhizophora</taxon>
    </lineage>
</organism>
<name>A0A2P2MXW0_RHIMU</name>
<proteinExistence type="predicted"/>
<reference evidence="1" key="1">
    <citation type="submission" date="2018-02" db="EMBL/GenBank/DDBJ databases">
        <title>Rhizophora mucronata_Transcriptome.</title>
        <authorList>
            <person name="Meera S.P."/>
            <person name="Sreeshan A."/>
            <person name="Augustine A."/>
        </authorList>
    </citation>
    <scope>NUCLEOTIDE SEQUENCE</scope>
    <source>
        <tissue evidence="1">Leaf</tissue>
    </source>
</reference>
<evidence type="ECO:0000313" key="1">
    <source>
        <dbReference type="EMBL" id="MBX35029.1"/>
    </source>
</evidence>
<dbReference type="EMBL" id="GGEC01054545">
    <property type="protein sequence ID" value="MBX35029.1"/>
    <property type="molecule type" value="Transcribed_RNA"/>
</dbReference>
<dbReference type="AlphaFoldDB" id="A0A2P2MXW0"/>